<sequence length="49" mass="5585">MCSYSKMSESQLEIVLVSFTMCSYSKMSESQLEIVLVSGEDQPEAFKKR</sequence>
<organism evidence="2">
    <name type="scientific">Caenorhabditis remanei</name>
    <name type="common">Caenorhabditis vulgaris</name>
    <dbReference type="NCBI Taxonomy" id="31234"/>
    <lineage>
        <taxon>Eukaryota</taxon>
        <taxon>Metazoa</taxon>
        <taxon>Ecdysozoa</taxon>
        <taxon>Nematoda</taxon>
        <taxon>Chromadorea</taxon>
        <taxon>Rhabditida</taxon>
        <taxon>Rhabditina</taxon>
        <taxon>Rhabditomorpha</taxon>
        <taxon>Rhabditoidea</taxon>
        <taxon>Rhabditidae</taxon>
        <taxon>Peloderinae</taxon>
        <taxon>Caenorhabditis</taxon>
    </lineage>
</organism>
<evidence type="ECO:0000313" key="1">
    <source>
        <dbReference type="EMBL" id="EFP02600.1"/>
    </source>
</evidence>
<dbReference type="AlphaFoldDB" id="E3MIH4"/>
<reference evidence="1" key="1">
    <citation type="submission" date="2007-07" db="EMBL/GenBank/DDBJ databases">
        <title>PCAP assembly of the Caenorhabditis remanei genome.</title>
        <authorList>
            <consortium name="The Caenorhabditis remanei Sequencing Consortium"/>
            <person name="Wilson R.K."/>
        </authorList>
    </citation>
    <scope>NUCLEOTIDE SEQUENCE [LARGE SCALE GENOMIC DNA]</scope>
    <source>
        <strain evidence="1">PB4641</strain>
    </source>
</reference>
<protein>
    <submittedName>
        <fullName evidence="1">Uncharacterized protein</fullName>
    </submittedName>
</protein>
<dbReference type="InParanoid" id="E3MIH4"/>
<gene>
    <name evidence="1" type="ORF">CRE_02375</name>
</gene>
<evidence type="ECO:0000313" key="2">
    <source>
        <dbReference type="Proteomes" id="UP000008281"/>
    </source>
</evidence>
<dbReference type="EMBL" id="DS268448">
    <property type="protein sequence ID" value="EFP02600.1"/>
    <property type="molecule type" value="Genomic_DNA"/>
</dbReference>
<dbReference type="HOGENOM" id="CLU_3144268_0_0_1"/>
<keyword evidence="2" id="KW-1185">Reference proteome</keyword>
<dbReference type="Proteomes" id="UP000008281">
    <property type="component" value="Unassembled WGS sequence"/>
</dbReference>
<accession>E3MIH4</accession>
<name>E3MIH4_CAERE</name>
<proteinExistence type="predicted"/>